<reference evidence="1 2" key="1">
    <citation type="submission" date="2016-11" db="EMBL/GenBank/DDBJ databases">
        <authorList>
            <person name="Jaros S."/>
            <person name="Januszkiewicz K."/>
            <person name="Wedrychowicz H."/>
        </authorList>
    </citation>
    <scope>NUCLEOTIDE SEQUENCE [LARGE SCALE GENOMIC DNA]</scope>
    <source>
        <strain evidence="1 2">DSM 24787</strain>
    </source>
</reference>
<dbReference type="OrthoDB" id="826958at2"/>
<gene>
    <name evidence="1" type="ORF">SAMN04488055_1307</name>
</gene>
<evidence type="ECO:0000313" key="1">
    <source>
        <dbReference type="EMBL" id="SIN78091.1"/>
    </source>
</evidence>
<dbReference type="STRING" id="536979.SAMN04488055_1307"/>
<dbReference type="AlphaFoldDB" id="A0A1N6E522"/>
<accession>A0A1N6E522</accession>
<evidence type="ECO:0008006" key="3">
    <source>
        <dbReference type="Google" id="ProtNLM"/>
    </source>
</evidence>
<evidence type="ECO:0000313" key="2">
    <source>
        <dbReference type="Proteomes" id="UP000185003"/>
    </source>
</evidence>
<name>A0A1N6E522_9BACT</name>
<proteinExistence type="predicted"/>
<dbReference type="RefSeq" id="WP_074238461.1">
    <property type="nucleotide sequence ID" value="NZ_FSRA01000001.1"/>
</dbReference>
<sequence>MRCIIIMLLLSIVGNGKTRAQANELAQLALNIEKLAQFKSILRDLKKGYEIVSKGYGTVKSLTEGNFNIHKVFLDGLMEVSPTVKRYRKIAGIVEYQLVLVREYKRAFQQFKQTNLFSPDEVVYLARTYDNLIRSSLRNLDELAMVITSGKLRMSDDERLAAIDHLFGEMEQKVFFLRDFNLKAGSLASGRTKQRQDIAGMEMIYGLKN</sequence>
<dbReference type="Proteomes" id="UP000185003">
    <property type="component" value="Unassembled WGS sequence"/>
</dbReference>
<keyword evidence="2" id="KW-1185">Reference proteome</keyword>
<organism evidence="1 2">
    <name type="scientific">Chitinophaga niabensis</name>
    <dbReference type="NCBI Taxonomy" id="536979"/>
    <lineage>
        <taxon>Bacteria</taxon>
        <taxon>Pseudomonadati</taxon>
        <taxon>Bacteroidota</taxon>
        <taxon>Chitinophagia</taxon>
        <taxon>Chitinophagales</taxon>
        <taxon>Chitinophagaceae</taxon>
        <taxon>Chitinophaga</taxon>
    </lineage>
</organism>
<protein>
    <recommendedName>
        <fullName evidence="3">TerB family tellurite resistance protein</fullName>
    </recommendedName>
</protein>
<dbReference type="EMBL" id="FSRA01000001">
    <property type="protein sequence ID" value="SIN78091.1"/>
    <property type="molecule type" value="Genomic_DNA"/>
</dbReference>